<dbReference type="Proteomes" id="UP001222325">
    <property type="component" value="Unassembled WGS sequence"/>
</dbReference>
<dbReference type="EMBL" id="JARJCN010000018">
    <property type="protein sequence ID" value="KAJ7092362.1"/>
    <property type="molecule type" value="Genomic_DNA"/>
</dbReference>
<sequence>MSLLATLTDVEMLHFIDVTPAYAHDALPAYVAYEDDGASTLVGTEPRASADDYSGVNDDAGGRCDTPRVPYSRRKHQPHARLRVDRRMPQQQRSDRLYAAADDFDVRGLYAAADTFDIRAGDRLYAPAEAMGTRATIGDCGGSASPTASTSPSAPAGIFACLKRVLRSIGRCLRRFLPNRGTSADERTSRSSRHSLVSGTSEQHSSELRDGLVLQRDGHGRVDEWTSHSSCHSFVPPTNERRSSEPRDELTSADEWTSHSSRRSFVPPATRSSTSADERTRTSGSSRHSFVPPTNEWQLVRAVGRAERAARPAPRSSVGRTSGSSDELWDERDERTRKSARPLVERLPPRSRHPSPVRVPRPSFDAPPPPPPVPVPVLRPRPRPHPPSLPSPALIRPAPPSPPLVRRPHPPSLDAPTFSVPVPVPVPVPTRPRSSTPLGPPPLYTPGTPPPAYSTGPPPPYVAHGPAANTGGTHGSSGAGAGGRTGAIASVQGGIKRVFRNVRRKIARFFRN</sequence>
<organism evidence="2 3">
    <name type="scientific">Mycena belliarum</name>
    <dbReference type="NCBI Taxonomy" id="1033014"/>
    <lineage>
        <taxon>Eukaryota</taxon>
        <taxon>Fungi</taxon>
        <taxon>Dikarya</taxon>
        <taxon>Basidiomycota</taxon>
        <taxon>Agaricomycotina</taxon>
        <taxon>Agaricomycetes</taxon>
        <taxon>Agaricomycetidae</taxon>
        <taxon>Agaricales</taxon>
        <taxon>Marasmiineae</taxon>
        <taxon>Mycenaceae</taxon>
        <taxon>Mycena</taxon>
    </lineage>
</organism>
<feature type="compositionally biased region" description="Basic and acidic residues" evidence="1">
    <location>
        <begin position="332"/>
        <end position="348"/>
    </location>
</feature>
<feature type="region of interest" description="Disordered" evidence="1">
    <location>
        <begin position="222"/>
        <end position="484"/>
    </location>
</feature>
<feature type="region of interest" description="Disordered" evidence="1">
    <location>
        <begin position="43"/>
        <end position="76"/>
    </location>
</feature>
<accession>A0AAD6U9H1</accession>
<feature type="compositionally biased region" description="Basic and acidic residues" evidence="1">
    <location>
        <begin position="239"/>
        <end position="250"/>
    </location>
</feature>
<dbReference type="PRINTS" id="PR01217">
    <property type="entry name" value="PRICHEXTENSN"/>
</dbReference>
<feature type="compositionally biased region" description="Gly residues" evidence="1">
    <location>
        <begin position="472"/>
        <end position="484"/>
    </location>
</feature>
<proteinExistence type="predicted"/>
<reference evidence="2" key="1">
    <citation type="submission" date="2023-03" db="EMBL/GenBank/DDBJ databases">
        <title>Massive genome expansion in bonnet fungi (Mycena s.s.) driven by repeated elements and novel gene families across ecological guilds.</title>
        <authorList>
            <consortium name="Lawrence Berkeley National Laboratory"/>
            <person name="Harder C.B."/>
            <person name="Miyauchi S."/>
            <person name="Viragh M."/>
            <person name="Kuo A."/>
            <person name="Thoen E."/>
            <person name="Andreopoulos B."/>
            <person name="Lu D."/>
            <person name="Skrede I."/>
            <person name="Drula E."/>
            <person name="Henrissat B."/>
            <person name="Morin E."/>
            <person name="Kohler A."/>
            <person name="Barry K."/>
            <person name="LaButti K."/>
            <person name="Morin E."/>
            <person name="Salamov A."/>
            <person name="Lipzen A."/>
            <person name="Mereny Z."/>
            <person name="Hegedus B."/>
            <person name="Baldrian P."/>
            <person name="Stursova M."/>
            <person name="Weitz H."/>
            <person name="Taylor A."/>
            <person name="Grigoriev I.V."/>
            <person name="Nagy L.G."/>
            <person name="Martin F."/>
            <person name="Kauserud H."/>
        </authorList>
    </citation>
    <scope>NUCLEOTIDE SEQUENCE</scope>
    <source>
        <strain evidence="2">CBHHK173m</strain>
    </source>
</reference>
<feature type="compositionally biased region" description="Low complexity" evidence="1">
    <location>
        <begin position="311"/>
        <end position="320"/>
    </location>
</feature>
<gene>
    <name evidence="2" type="ORF">B0H15DRAFT_947924</name>
</gene>
<evidence type="ECO:0000256" key="1">
    <source>
        <dbReference type="SAM" id="MobiDB-lite"/>
    </source>
</evidence>
<feature type="region of interest" description="Disordered" evidence="1">
    <location>
        <begin position="181"/>
        <end position="210"/>
    </location>
</feature>
<name>A0AAD6U9H1_9AGAR</name>
<evidence type="ECO:0000313" key="3">
    <source>
        <dbReference type="Proteomes" id="UP001222325"/>
    </source>
</evidence>
<comment type="caution">
    <text evidence="2">The sequence shown here is derived from an EMBL/GenBank/DDBJ whole genome shotgun (WGS) entry which is preliminary data.</text>
</comment>
<evidence type="ECO:0000313" key="2">
    <source>
        <dbReference type="EMBL" id="KAJ7092362.1"/>
    </source>
</evidence>
<feature type="compositionally biased region" description="Pro residues" evidence="1">
    <location>
        <begin position="438"/>
        <end position="461"/>
    </location>
</feature>
<dbReference type="AlphaFoldDB" id="A0AAD6U9H1"/>
<protein>
    <submittedName>
        <fullName evidence="2">Uncharacterized protein</fullName>
    </submittedName>
</protein>
<feature type="compositionally biased region" description="Polar residues" evidence="1">
    <location>
        <begin position="194"/>
        <end position="203"/>
    </location>
</feature>
<keyword evidence="3" id="KW-1185">Reference proteome</keyword>
<feature type="compositionally biased region" description="Pro residues" evidence="1">
    <location>
        <begin position="397"/>
        <end position="413"/>
    </location>
</feature>
<feature type="compositionally biased region" description="Pro residues" evidence="1">
    <location>
        <begin position="365"/>
        <end position="390"/>
    </location>
</feature>